<accession>A0A6A3KIN0</accession>
<protein>
    <recommendedName>
        <fullName evidence="3">Reverse transcriptase Ty1/copia-type domain-containing protein</fullName>
    </recommendedName>
</protein>
<gene>
    <name evidence="1" type="ORF">PF011_g12065</name>
</gene>
<comment type="caution">
    <text evidence="1">The sequence shown here is derived from an EMBL/GenBank/DDBJ whole genome shotgun (WGS) entry which is preliminary data.</text>
</comment>
<dbReference type="AlphaFoldDB" id="A0A6A3KIN0"/>
<dbReference type="Proteomes" id="UP000460718">
    <property type="component" value="Unassembled WGS sequence"/>
</dbReference>
<evidence type="ECO:0000313" key="2">
    <source>
        <dbReference type="Proteomes" id="UP000460718"/>
    </source>
</evidence>
<evidence type="ECO:0000313" key="1">
    <source>
        <dbReference type="EMBL" id="KAE9005388.1"/>
    </source>
</evidence>
<dbReference type="CDD" id="cd09272">
    <property type="entry name" value="RNase_HI_RT_Ty1"/>
    <property type="match status" value="1"/>
</dbReference>
<dbReference type="EMBL" id="QXFW01000688">
    <property type="protein sequence ID" value="KAE9005388.1"/>
    <property type="molecule type" value="Genomic_DNA"/>
</dbReference>
<name>A0A6A3KIN0_9STRA</name>
<organism evidence="1 2">
    <name type="scientific">Phytophthora fragariae</name>
    <dbReference type="NCBI Taxonomy" id="53985"/>
    <lineage>
        <taxon>Eukaryota</taxon>
        <taxon>Sar</taxon>
        <taxon>Stramenopiles</taxon>
        <taxon>Oomycota</taxon>
        <taxon>Peronosporomycetes</taxon>
        <taxon>Peronosporales</taxon>
        <taxon>Peronosporaceae</taxon>
        <taxon>Phytophthora</taxon>
    </lineage>
</organism>
<proteinExistence type="predicted"/>
<reference evidence="1 2" key="1">
    <citation type="submission" date="2018-09" db="EMBL/GenBank/DDBJ databases">
        <title>Genomic investigation of the strawberry pathogen Phytophthora fragariae indicates pathogenicity is determined by transcriptional variation in three key races.</title>
        <authorList>
            <person name="Adams T.M."/>
            <person name="Armitage A.D."/>
            <person name="Sobczyk M.K."/>
            <person name="Bates H.J."/>
            <person name="Dunwell J.M."/>
            <person name="Nellist C.F."/>
            <person name="Harrison R.J."/>
        </authorList>
    </citation>
    <scope>NUCLEOTIDE SEQUENCE [LARGE SCALE GENOMIC DNA]</scope>
    <source>
        <strain evidence="1 2">SCRP245</strain>
    </source>
</reference>
<evidence type="ECO:0008006" key="3">
    <source>
        <dbReference type="Google" id="ProtNLM"/>
    </source>
</evidence>
<sequence>MLTAAGRIGNASRTATSPTTAEYIAADMCLEDLRWTVLCLSELIGVKLKKVPMMIDNKSTIARINNEKGSNAQKTGDVIYQSIKDAVRDNEVDIMYCPTTKMLADGFTKALGPTRFENLFSEIGLVQLDVTSSQELRGSVSVKDELTS</sequence>